<reference evidence="2 3" key="1">
    <citation type="submission" date="2017-06" db="EMBL/GenBank/DDBJ databases">
        <title>Genome sequencing of cyanobaciteial culture collection at National Institute for Environmental Studies (NIES).</title>
        <authorList>
            <person name="Hirose Y."/>
            <person name="Shimura Y."/>
            <person name="Fujisawa T."/>
            <person name="Nakamura Y."/>
            <person name="Kawachi M."/>
        </authorList>
    </citation>
    <scope>NUCLEOTIDE SEQUENCE [LARGE SCALE GENOMIC DNA]</scope>
    <source>
        <strain evidence="2 3">NIES-806</strain>
    </source>
</reference>
<dbReference type="InterPro" id="IPR053188">
    <property type="entry name" value="FkbM_Methyltransferase"/>
</dbReference>
<dbReference type="PANTHER" id="PTHR36973:SF4">
    <property type="entry name" value="NODULATION PROTEIN"/>
    <property type="match status" value="1"/>
</dbReference>
<accession>A0A1Z4V043</accession>
<feature type="domain" description="Methyltransferase FkbM" evidence="1">
    <location>
        <begin position="73"/>
        <end position="235"/>
    </location>
</feature>
<sequence length="271" mass="31540">MFRSNGNFTFWNCVFSIWAYVFSSPYFRKLNTLLFYLSLRGLGVLNYETKYLSGELNWLKKYLSIFKEPVIFDVGANVGNYSNDILKMFPHSKIYAFEPHPQNFVKLEKLVGESASVFKNAVGDKFEQIKLYDYEERDGSCHASIYQGVIEDIHHKKSVSHTVDVVMLDHFCLENNVHSIDLLKIDTEGNELKCLMGARQLLRDGKINAVQFEFNEMNIISHSTFKDFWDLLDNFDFYRLLPGGKLLPIRKYSPVICEIYAYQNIVALKRS</sequence>
<dbReference type="GO" id="GO:0008171">
    <property type="term" value="F:O-methyltransferase activity"/>
    <property type="evidence" value="ECO:0007669"/>
    <property type="project" value="TreeGrafter"/>
</dbReference>
<evidence type="ECO:0000313" key="2">
    <source>
        <dbReference type="EMBL" id="BAZ84804.1"/>
    </source>
</evidence>
<dbReference type="PANTHER" id="PTHR36973">
    <property type="entry name" value="SLL1456 PROTEIN-RELATED"/>
    <property type="match status" value="1"/>
</dbReference>
<protein>
    <recommendedName>
        <fullName evidence="1">Methyltransferase FkbM domain-containing protein</fullName>
    </recommendedName>
</protein>
<dbReference type="InterPro" id="IPR029063">
    <property type="entry name" value="SAM-dependent_MTases_sf"/>
</dbReference>
<proteinExistence type="predicted"/>
<dbReference type="Gene3D" id="3.40.50.150">
    <property type="entry name" value="Vaccinia Virus protein VP39"/>
    <property type="match status" value="1"/>
</dbReference>
<name>A0A1Z4V043_9CYAN</name>
<gene>
    <name evidence="2" type="ORF">NIES806_09970</name>
</gene>
<dbReference type="SUPFAM" id="SSF53335">
    <property type="entry name" value="S-adenosyl-L-methionine-dependent methyltransferases"/>
    <property type="match status" value="1"/>
</dbReference>
<evidence type="ECO:0000259" key="1">
    <source>
        <dbReference type="Pfam" id="PF05050"/>
    </source>
</evidence>
<dbReference type="AlphaFoldDB" id="A0A1Z4V043"/>
<dbReference type="EMBL" id="AP018316">
    <property type="protein sequence ID" value="BAZ84804.1"/>
    <property type="molecule type" value="Genomic_DNA"/>
</dbReference>
<dbReference type="InterPro" id="IPR006342">
    <property type="entry name" value="FkbM_mtfrase"/>
</dbReference>
<dbReference type="KEGG" id="dcm:NIES806_09970"/>
<organism evidence="2 3">
    <name type="scientific">Dolichospermum compactum NIES-806</name>
    <dbReference type="NCBI Taxonomy" id="1973481"/>
    <lineage>
        <taxon>Bacteria</taxon>
        <taxon>Bacillati</taxon>
        <taxon>Cyanobacteriota</taxon>
        <taxon>Cyanophyceae</taxon>
        <taxon>Nostocales</taxon>
        <taxon>Aphanizomenonaceae</taxon>
        <taxon>Dolichospermum</taxon>
        <taxon>Dolichospermum compactum</taxon>
    </lineage>
</organism>
<keyword evidence="3" id="KW-1185">Reference proteome</keyword>
<evidence type="ECO:0000313" key="3">
    <source>
        <dbReference type="Proteomes" id="UP000218702"/>
    </source>
</evidence>
<dbReference type="Proteomes" id="UP000218702">
    <property type="component" value="Chromosome"/>
</dbReference>
<dbReference type="RefSeq" id="WP_197705500.1">
    <property type="nucleotide sequence ID" value="NZ_AP018316.1"/>
</dbReference>
<dbReference type="Pfam" id="PF05050">
    <property type="entry name" value="Methyltransf_21"/>
    <property type="match status" value="1"/>
</dbReference>
<dbReference type="NCBIfam" id="TIGR01444">
    <property type="entry name" value="fkbM_fam"/>
    <property type="match status" value="1"/>
</dbReference>